<dbReference type="SUPFAM" id="SSF52821">
    <property type="entry name" value="Rhodanese/Cell cycle control phosphatase"/>
    <property type="match status" value="1"/>
</dbReference>
<evidence type="ECO:0000313" key="3">
    <source>
        <dbReference type="Proteomes" id="UP001318040"/>
    </source>
</evidence>
<evidence type="ECO:0000259" key="2">
    <source>
        <dbReference type="PROSITE" id="PS50206"/>
    </source>
</evidence>
<dbReference type="SMART" id="SM00450">
    <property type="entry name" value="RHOD"/>
    <property type="match status" value="1"/>
</dbReference>
<dbReference type="PROSITE" id="PS50206">
    <property type="entry name" value="RHODANESE_3"/>
    <property type="match status" value="1"/>
</dbReference>
<dbReference type="Gene3D" id="3.40.250.10">
    <property type="entry name" value="Rhodanese-like domain"/>
    <property type="match status" value="1"/>
</dbReference>
<dbReference type="InterPro" id="IPR036873">
    <property type="entry name" value="Rhodanese-like_dom_sf"/>
</dbReference>
<feature type="region of interest" description="Disordered" evidence="1">
    <location>
        <begin position="61"/>
        <end position="80"/>
    </location>
</feature>
<dbReference type="GeneID" id="116952912"/>
<keyword evidence="3" id="KW-1185">Reference proteome</keyword>
<evidence type="ECO:0000256" key="1">
    <source>
        <dbReference type="SAM" id="MobiDB-lite"/>
    </source>
</evidence>
<dbReference type="InterPro" id="IPR001763">
    <property type="entry name" value="Rhodanese-like_dom"/>
</dbReference>
<dbReference type="RefSeq" id="XP_032828504.1">
    <property type="nucleotide sequence ID" value="XM_032972613.1"/>
</dbReference>
<dbReference type="PANTHER" id="PTHR44086:SF10">
    <property type="entry name" value="THIOSULFATE SULFURTRANSFERASE_RHODANESE-LIKE DOMAIN-CONTAINING PROTEIN 3"/>
    <property type="match status" value="1"/>
</dbReference>
<dbReference type="KEGG" id="pmrn:116952912"/>
<feature type="domain" description="Rhodanese" evidence="2">
    <location>
        <begin position="136"/>
        <end position="235"/>
    </location>
</feature>
<evidence type="ECO:0000313" key="4">
    <source>
        <dbReference type="RefSeq" id="XP_032828504.1"/>
    </source>
</evidence>
<dbReference type="PANTHER" id="PTHR44086">
    <property type="entry name" value="THIOSULFATE SULFURTRANSFERASE RDL2, MITOCHONDRIAL-RELATED"/>
    <property type="match status" value="1"/>
</dbReference>
<gene>
    <name evidence="4" type="primary">LOC116952912</name>
</gene>
<organism evidence="3 4">
    <name type="scientific">Petromyzon marinus</name>
    <name type="common">Sea lamprey</name>
    <dbReference type="NCBI Taxonomy" id="7757"/>
    <lineage>
        <taxon>Eukaryota</taxon>
        <taxon>Metazoa</taxon>
        <taxon>Chordata</taxon>
        <taxon>Craniata</taxon>
        <taxon>Vertebrata</taxon>
        <taxon>Cyclostomata</taxon>
        <taxon>Hyperoartia</taxon>
        <taxon>Petromyzontiformes</taxon>
        <taxon>Petromyzontidae</taxon>
        <taxon>Petromyzon</taxon>
    </lineage>
</organism>
<dbReference type="AlphaFoldDB" id="A0AAJ7U2G9"/>
<name>A0AAJ7U2G9_PETMA</name>
<dbReference type="Proteomes" id="UP001318040">
    <property type="component" value="Chromosome 49"/>
</dbReference>
<accession>A0AAJ7U2G9</accession>
<reference evidence="4" key="1">
    <citation type="submission" date="2025-08" db="UniProtKB">
        <authorList>
            <consortium name="RefSeq"/>
        </authorList>
    </citation>
    <scope>IDENTIFICATION</scope>
    <source>
        <tissue evidence="4">Sperm</tissue>
    </source>
</reference>
<sequence length="237" mass="25451">MATTVQLGRALQQAARWGLLRGAVRAVPGAGQQRAGALVAPWWQRGLVTAGRPLLATHADEVSSRPQARPDVGNARPGAQLDDINDGFRAKIDDIEELVGKPAWARESAPGSASPPLEGPEGVVSVPYEELKALLAAAAVWLVDVREPSELKENGAIEGCVNVPLGELGEALQLSPREFRARYGSDLVGPSAPNTVFLCRAGRRSKEALLIAQKLGYTRARHYGGGWLDWERREQQA</sequence>
<dbReference type="Pfam" id="PF00581">
    <property type="entry name" value="Rhodanese"/>
    <property type="match status" value="1"/>
</dbReference>
<proteinExistence type="predicted"/>
<protein>
    <submittedName>
        <fullName evidence="4">Thiosulfate sulfurtransferase/rhodanese-like domain-containing protein 3</fullName>
    </submittedName>
</protein>